<keyword evidence="3" id="KW-1185">Reference proteome</keyword>
<sequence length="435" mass="50144">MTTLRELVVTSGSNASPHDQYNPEALGILLTTLQSPLQELWIADYQQEQISLGFLHDHLFRFAPTLDFLNLVDLSSDIFLFPVTTPFMAMRSLRVSSVRHFSFFRLDILLRLFPKLDDTLFLKGFNLPVDEYLPSREQNQEAQKEYTWPGFYCVTCSVALAFTMALRCPIRSMHVYGPVLEEARYLTEVLRDNCPQQLLLPIKLSGHDHLQILDGLFPPEAGDRLTHLVLFFETSVNRRRRPSGEWDNFSWDQFMDIFVHATKHLRHLTHLRVVLYYYIHTPASESASKSAPDRPNASAPPEPPDSDEAFAHNIAHDADLYPTAIRLLSTFPALEYVLLTTCGMRRFGWPWKCWYSSRVWRVQDVVSDSKDPRRASDPLDEALARGSRSRTCVELSEEAEEGVIDKEELYFDQREEAAFCVICRPWVRGLIDLNK</sequence>
<dbReference type="OrthoDB" id="2735574at2759"/>
<proteinExistence type="predicted"/>
<comment type="caution">
    <text evidence="2">The sequence shown here is derived from an EMBL/GenBank/DDBJ whole genome shotgun (WGS) entry which is preliminary data.</text>
</comment>
<gene>
    <name evidence="2" type="ORF">GSI_05827</name>
</gene>
<dbReference type="EMBL" id="AYKW01000012">
    <property type="protein sequence ID" value="PIL31131.1"/>
    <property type="molecule type" value="Genomic_DNA"/>
</dbReference>
<evidence type="ECO:0000313" key="2">
    <source>
        <dbReference type="EMBL" id="PIL31131.1"/>
    </source>
</evidence>
<reference evidence="2 3" key="1">
    <citation type="journal article" date="2015" name="Sci. Rep.">
        <title>Chromosome-level genome map provides insights into diverse defense mechanisms in the medicinal fungus Ganoderma sinense.</title>
        <authorList>
            <person name="Zhu Y."/>
            <person name="Xu J."/>
            <person name="Sun C."/>
            <person name="Zhou S."/>
            <person name="Xu H."/>
            <person name="Nelson D.R."/>
            <person name="Qian J."/>
            <person name="Song J."/>
            <person name="Luo H."/>
            <person name="Xiang L."/>
            <person name="Li Y."/>
            <person name="Xu Z."/>
            <person name="Ji A."/>
            <person name="Wang L."/>
            <person name="Lu S."/>
            <person name="Hayward A."/>
            <person name="Sun W."/>
            <person name="Li X."/>
            <person name="Schwartz D.C."/>
            <person name="Wang Y."/>
            <person name="Chen S."/>
        </authorList>
    </citation>
    <scope>NUCLEOTIDE SEQUENCE [LARGE SCALE GENOMIC DNA]</scope>
    <source>
        <strain evidence="2 3">ZZ0214-1</strain>
    </source>
</reference>
<evidence type="ECO:0000256" key="1">
    <source>
        <dbReference type="SAM" id="MobiDB-lite"/>
    </source>
</evidence>
<dbReference type="AlphaFoldDB" id="A0A2G8SBK7"/>
<organism evidence="2 3">
    <name type="scientific">Ganoderma sinense ZZ0214-1</name>
    <dbReference type="NCBI Taxonomy" id="1077348"/>
    <lineage>
        <taxon>Eukaryota</taxon>
        <taxon>Fungi</taxon>
        <taxon>Dikarya</taxon>
        <taxon>Basidiomycota</taxon>
        <taxon>Agaricomycotina</taxon>
        <taxon>Agaricomycetes</taxon>
        <taxon>Polyporales</taxon>
        <taxon>Polyporaceae</taxon>
        <taxon>Ganoderma</taxon>
    </lineage>
</organism>
<protein>
    <recommendedName>
        <fullName evidence="4">F-box domain-containing protein</fullName>
    </recommendedName>
</protein>
<accession>A0A2G8SBK7</accession>
<name>A0A2G8SBK7_9APHY</name>
<feature type="region of interest" description="Disordered" evidence="1">
    <location>
        <begin position="285"/>
        <end position="309"/>
    </location>
</feature>
<dbReference type="Proteomes" id="UP000230002">
    <property type="component" value="Unassembled WGS sequence"/>
</dbReference>
<evidence type="ECO:0008006" key="4">
    <source>
        <dbReference type="Google" id="ProtNLM"/>
    </source>
</evidence>
<evidence type="ECO:0000313" key="3">
    <source>
        <dbReference type="Proteomes" id="UP000230002"/>
    </source>
</evidence>